<evidence type="ECO:0000313" key="3">
    <source>
        <dbReference type="EMBL" id="PSW12207.1"/>
    </source>
</evidence>
<evidence type="ECO:0000256" key="1">
    <source>
        <dbReference type="SAM" id="SignalP"/>
    </source>
</evidence>
<dbReference type="PANTHER" id="PTHR43283">
    <property type="entry name" value="BETA-LACTAMASE-RELATED"/>
    <property type="match status" value="1"/>
</dbReference>
<dbReference type="InterPro" id="IPR050789">
    <property type="entry name" value="Diverse_Enzym_Activities"/>
</dbReference>
<feature type="signal peptide" evidence="1">
    <location>
        <begin position="1"/>
        <end position="20"/>
    </location>
</feature>
<accession>A0A2T3NDE9</accession>
<dbReference type="AlphaFoldDB" id="A0A2T3NDE9"/>
<dbReference type="Gene3D" id="3.40.710.10">
    <property type="entry name" value="DD-peptidase/beta-lactamase superfamily"/>
    <property type="match status" value="1"/>
</dbReference>
<name>A0A2T3NDE9_9GAMM</name>
<dbReference type="SUPFAM" id="SSF56601">
    <property type="entry name" value="beta-lactamase/transpeptidase-like"/>
    <property type="match status" value="1"/>
</dbReference>
<keyword evidence="1" id="KW-0732">Signal</keyword>
<feature type="chain" id="PRO_5015767926" evidence="1">
    <location>
        <begin position="21"/>
        <end position="458"/>
    </location>
</feature>
<dbReference type="OrthoDB" id="9814204at2"/>
<comment type="caution">
    <text evidence="3">The sequence shown here is derived from an EMBL/GenBank/DDBJ whole genome shotgun (WGS) entry which is preliminary data.</text>
</comment>
<dbReference type="EMBL" id="PYMB01000005">
    <property type="protein sequence ID" value="PSW12207.1"/>
    <property type="molecule type" value="Genomic_DNA"/>
</dbReference>
<keyword evidence="3" id="KW-0378">Hydrolase</keyword>
<protein>
    <submittedName>
        <fullName evidence="3">Serine hydrolase</fullName>
    </submittedName>
</protein>
<dbReference type="Pfam" id="PF00144">
    <property type="entry name" value="Beta-lactamase"/>
    <property type="match status" value="1"/>
</dbReference>
<dbReference type="InterPro" id="IPR001466">
    <property type="entry name" value="Beta-lactam-related"/>
</dbReference>
<sequence>MKLKNVALILALATSSYTTAGEIPEAMKQALKVPGADVTFDVERAKQPFSPQFATEAQQAFNNFHLQMGGDHAVYYNGHMTEVMNSALSRPNENYKPLARNINSQIGDLKAETGQGTLSLDEYMENPMFRTQAMIMVHKGEVVYEAYPGMNPHDRHIWYSSAKTTVGLVMAKLVQEGKVDISKVVPDYIPELKGSTWDEITVESVLNMTTGLDNEETLQSILNPDSPVVRYFAAITGSPRASTGEFEDWLTDVAVDQEKLEGEKQGEVFRYASINTSILTQIIENVEGKTWAKIFEEKVWSKMYARESAVFGLAPNGHALALGLLQTTPEDMVRFATLFTPSWKAVAVEQVVTPDLIKMIREEADPERYVGTAKEASSVSSFQDKAQGNGYQFDFIYDDGAIAKSGNMNQMIYMDPERDFAAIVVSTSPYHSGYGETKAPAYMRLAAKYLNGELAITQ</sequence>
<evidence type="ECO:0000313" key="4">
    <source>
        <dbReference type="Proteomes" id="UP000241346"/>
    </source>
</evidence>
<gene>
    <name evidence="3" type="ORF">C9J01_13555</name>
</gene>
<feature type="domain" description="Beta-lactamase-related" evidence="2">
    <location>
        <begin position="122"/>
        <end position="441"/>
    </location>
</feature>
<organism evidence="3 4">
    <name type="scientific">Photobacterium rosenbergii</name>
    <dbReference type="NCBI Taxonomy" id="294936"/>
    <lineage>
        <taxon>Bacteria</taxon>
        <taxon>Pseudomonadati</taxon>
        <taxon>Pseudomonadota</taxon>
        <taxon>Gammaproteobacteria</taxon>
        <taxon>Vibrionales</taxon>
        <taxon>Vibrionaceae</taxon>
        <taxon>Photobacterium</taxon>
    </lineage>
</organism>
<dbReference type="RefSeq" id="WP_107298697.1">
    <property type="nucleotide sequence ID" value="NZ_PYMB01000005.1"/>
</dbReference>
<dbReference type="PANTHER" id="PTHR43283:SF7">
    <property type="entry name" value="BETA-LACTAMASE-RELATED DOMAIN-CONTAINING PROTEIN"/>
    <property type="match status" value="1"/>
</dbReference>
<reference evidence="3 4" key="1">
    <citation type="submission" date="2018-03" db="EMBL/GenBank/DDBJ databases">
        <title>Whole genome sequencing of Histamine producing bacteria.</title>
        <authorList>
            <person name="Butler K."/>
        </authorList>
    </citation>
    <scope>NUCLEOTIDE SEQUENCE [LARGE SCALE GENOMIC DNA]</scope>
    <source>
        <strain evidence="3 4">DSM 19138</strain>
    </source>
</reference>
<dbReference type="InterPro" id="IPR012338">
    <property type="entry name" value="Beta-lactam/transpept-like"/>
</dbReference>
<dbReference type="GO" id="GO:0016787">
    <property type="term" value="F:hydrolase activity"/>
    <property type="evidence" value="ECO:0007669"/>
    <property type="project" value="UniProtKB-KW"/>
</dbReference>
<proteinExistence type="predicted"/>
<evidence type="ECO:0000259" key="2">
    <source>
        <dbReference type="Pfam" id="PF00144"/>
    </source>
</evidence>
<dbReference type="Proteomes" id="UP000241346">
    <property type="component" value="Unassembled WGS sequence"/>
</dbReference>